<keyword evidence="5 6" id="KW-0067">ATP-binding</keyword>
<feature type="domain" description="Protein kinase" evidence="7">
    <location>
        <begin position="25"/>
        <end position="277"/>
    </location>
</feature>
<dbReference type="PROSITE" id="PS00107">
    <property type="entry name" value="PROTEIN_KINASE_ATP"/>
    <property type="match status" value="1"/>
</dbReference>
<keyword evidence="9" id="KW-1185">Reference proteome</keyword>
<dbReference type="PANTHER" id="PTHR24346:SF82">
    <property type="entry name" value="KP78A-RELATED"/>
    <property type="match status" value="1"/>
</dbReference>
<dbReference type="EMBL" id="AUPL01001925">
    <property type="protein sequence ID" value="ESL10345.1"/>
    <property type="molecule type" value="Genomic_DNA"/>
</dbReference>
<dbReference type="FunFam" id="1.10.510.10:FF:000929">
    <property type="entry name" value="Non-specific serine/threonine protein kinase"/>
    <property type="match status" value="1"/>
</dbReference>
<dbReference type="PANTHER" id="PTHR24346">
    <property type="entry name" value="MAP/MICROTUBULE AFFINITY-REGULATING KINASE"/>
    <property type="match status" value="1"/>
</dbReference>
<dbReference type="InterPro" id="IPR017441">
    <property type="entry name" value="Protein_kinase_ATP_BS"/>
</dbReference>
<dbReference type="CDD" id="cd14079">
    <property type="entry name" value="STKc_AMPK_alpha"/>
    <property type="match status" value="1"/>
</dbReference>
<keyword evidence="2" id="KW-0808">Transferase</keyword>
<dbReference type="GO" id="GO:0004674">
    <property type="term" value="F:protein serine/threonine kinase activity"/>
    <property type="evidence" value="ECO:0007669"/>
    <property type="project" value="UniProtKB-KW"/>
</dbReference>
<dbReference type="Proteomes" id="UP000031737">
    <property type="component" value="Unassembled WGS sequence"/>
</dbReference>
<dbReference type="PROSITE" id="PS50011">
    <property type="entry name" value="PROTEIN_KINASE_DOM"/>
    <property type="match status" value="1"/>
</dbReference>
<dbReference type="OrthoDB" id="193931at2759"/>
<dbReference type="InterPro" id="IPR008271">
    <property type="entry name" value="Ser/Thr_kinase_AS"/>
</dbReference>
<evidence type="ECO:0000313" key="9">
    <source>
        <dbReference type="Proteomes" id="UP000031737"/>
    </source>
</evidence>
<protein>
    <submittedName>
        <fullName evidence="8">Serine/threonine protein kinase</fullName>
    </submittedName>
</protein>
<dbReference type="AlphaFoldDB" id="A0A061J7L8"/>
<dbReference type="Gene3D" id="3.30.310.80">
    <property type="entry name" value="Kinase associated domain 1, KA1"/>
    <property type="match status" value="1"/>
</dbReference>
<dbReference type="InterPro" id="IPR011009">
    <property type="entry name" value="Kinase-like_dom_sf"/>
</dbReference>
<dbReference type="GO" id="GO:0005524">
    <property type="term" value="F:ATP binding"/>
    <property type="evidence" value="ECO:0007669"/>
    <property type="project" value="UniProtKB-UniRule"/>
</dbReference>
<evidence type="ECO:0000256" key="5">
    <source>
        <dbReference type="ARBA" id="ARBA00022840"/>
    </source>
</evidence>
<dbReference type="SUPFAM" id="SSF103243">
    <property type="entry name" value="KA1-like"/>
    <property type="match status" value="1"/>
</dbReference>
<keyword evidence="1 8" id="KW-0723">Serine/threonine-protein kinase</keyword>
<dbReference type="FunFam" id="3.30.200.20:FF:000003">
    <property type="entry name" value="Non-specific serine/threonine protein kinase"/>
    <property type="match status" value="1"/>
</dbReference>
<gene>
    <name evidence="8" type="ORF">TRSC58_01925</name>
</gene>
<evidence type="ECO:0000256" key="2">
    <source>
        <dbReference type="ARBA" id="ARBA00022679"/>
    </source>
</evidence>
<sequence>MPLSGRDVDPVLREPSCDFQYIGNYAMGETIGKGSFGKVKKGHHLPTGETVAIKILNRIKLKSAKMDQKIYREIKILKLFSHPNICRLYEVISTPTDIYLIMEYVEGGELYSYIVKKEVLTEDESRYILQQIVCALEYCHHFLVVHRDLKPENILLGPGLQVKLIDFGLANIMKDGEFLATSCGSPNYAAPEVISGKLYFGPEVDVWSCGVILYAMLCGYLPFDEDSIPLLFSKIKKGRYTIPRHVSHGARELIEQILVVDPLMRLTIPQIRDNVWFNVHLPMRLSYNETIFLTREKRISPKTASRAAKILGMRDRDVRSEIEEGSGDGFVAYSILLDAERGKQIIAEAAPFAVEDDMHGGSSRLVTHVSKATERELNLGLLLTQSPAMETLLEAGDAAANKRAYNCGNFVPASVQETKMLSLSLHTPASNGNFSISKRPDSLTDASNPFGSSIIGSSSSMPRPSVLCASKRPGSGNALAASLSDRQRVGSVAKSHVIYTKDEEDFIVRNNFGWRIGLMSDLSAAASQNTLYDTLRAFEMEWKVLAPFRLLVRTTPGTWAKIGLAPRRSPPTPLSLDVLEDANENGTNPTTDALTATFPQVVVALYLFRIQEKHDKGYLVDFSVVKGALLALDVVLRLSATLVHRMG</sequence>
<evidence type="ECO:0000256" key="3">
    <source>
        <dbReference type="ARBA" id="ARBA00022741"/>
    </source>
</evidence>
<evidence type="ECO:0000256" key="1">
    <source>
        <dbReference type="ARBA" id="ARBA00022527"/>
    </source>
</evidence>
<dbReference type="InterPro" id="IPR000719">
    <property type="entry name" value="Prot_kinase_dom"/>
</dbReference>
<organism evidence="8 9">
    <name type="scientific">Trypanosoma rangeli SC58</name>
    <dbReference type="NCBI Taxonomy" id="429131"/>
    <lineage>
        <taxon>Eukaryota</taxon>
        <taxon>Discoba</taxon>
        <taxon>Euglenozoa</taxon>
        <taxon>Kinetoplastea</taxon>
        <taxon>Metakinetoplastina</taxon>
        <taxon>Trypanosomatida</taxon>
        <taxon>Trypanosomatidae</taxon>
        <taxon>Trypanosoma</taxon>
        <taxon>Herpetosoma</taxon>
    </lineage>
</organism>
<dbReference type="PROSITE" id="PS00108">
    <property type="entry name" value="PROTEIN_KINASE_ST"/>
    <property type="match status" value="1"/>
</dbReference>
<dbReference type="GO" id="GO:0035556">
    <property type="term" value="P:intracellular signal transduction"/>
    <property type="evidence" value="ECO:0007669"/>
    <property type="project" value="TreeGrafter"/>
</dbReference>
<dbReference type="InterPro" id="IPR028375">
    <property type="entry name" value="KA1/Ssp2_C"/>
</dbReference>
<dbReference type="VEuPathDB" id="TriTrypDB:TRSC58_01925"/>
<evidence type="ECO:0000313" key="8">
    <source>
        <dbReference type="EMBL" id="ESL10345.1"/>
    </source>
</evidence>
<name>A0A061J7L8_TRYRA</name>
<dbReference type="Pfam" id="PF00069">
    <property type="entry name" value="Pkinase"/>
    <property type="match status" value="1"/>
</dbReference>
<comment type="caution">
    <text evidence="8">The sequence shown here is derived from an EMBL/GenBank/DDBJ whole genome shotgun (WGS) entry which is preliminary data.</text>
</comment>
<evidence type="ECO:0000256" key="6">
    <source>
        <dbReference type="PROSITE-ProRule" id="PRU10141"/>
    </source>
</evidence>
<evidence type="ECO:0000256" key="4">
    <source>
        <dbReference type="ARBA" id="ARBA00022777"/>
    </source>
</evidence>
<reference evidence="8 9" key="1">
    <citation type="submission" date="2013-07" db="EMBL/GenBank/DDBJ databases">
        <authorList>
            <person name="Stoco P.H."/>
            <person name="Wagner G."/>
            <person name="Gerber A."/>
            <person name="Zaha A."/>
            <person name="Thompson C."/>
            <person name="Bartholomeu D.C."/>
            <person name="Luckemeyer D.D."/>
            <person name="Bahia D."/>
            <person name="Loreto E."/>
            <person name="Prestes E.B."/>
            <person name="Lima F.M."/>
            <person name="Rodrigues-Luiz G."/>
            <person name="Vallejo G.A."/>
            <person name="Filho J.F."/>
            <person name="Monteiro K.M."/>
            <person name="Tyler K.M."/>
            <person name="de Almeida L.G."/>
            <person name="Ortiz M.F."/>
            <person name="Siervo M.A."/>
            <person name="de Moraes M.H."/>
            <person name="Cunha O.L."/>
            <person name="Mendonca-Neto R."/>
            <person name="Silva R."/>
            <person name="Teixeira S.M."/>
            <person name="Murta S.M."/>
            <person name="Sincero T.C."/>
            <person name="Mendes T.A."/>
            <person name="Urmenyi T.P."/>
            <person name="Silva V.G."/>
            <person name="da Rocha W.D."/>
            <person name="Andersson B."/>
            <person name="Romanha A.J."/>
            <person name="Steindel M."/>
            <person name="de Vasconcelos A.T."/>
            <person name="Grisard E.C."/>
        </authorList>
    </citation>
    <scope>NUCLEOTIDE SEQUENCE [LARGE SCALE GENOMIC DNA]</scope>
    <source>
        <strain evidence="8 9">SC58</strain>
    </source>
</reference>
<dbReference type="Gene3D" id="1.10.510.10">
    <property type="entry name" value="Transferase(Phosphotransferase) domain 1"/>
    <property type="match status" value="1"/>
</dbReference>
<accession>A0A061J7L8</accession>
<feature type="binding site" evidence="6">
    <location>
        <position position="54"/>
    </location>
    <ligand>
        <name>ATP</name>
        <dbReference type="ChEBI" id="CHEBI:30616"/>
    </ligand>
</feature>
<keyword evidence="3 6" id="KW-0547">Nucleotide-binding</keyword>
<evidence type="ECO:0000259" key="7">
    <source>
        <dbReference type="PROSITE" id="PS50011"/>
    </source>
</evidence>
<proteinExistence type="predicted"/>
<dbReference type="SMART" id="SM00220">
    <property type="entry name" value="S_TKc"/>
    <property type="match status" value="1"/>
</dbReference>
<keyword evidence="4 8" id="KW-0418">Kinase</keyword>
<dbReference type="SUPFAM" id="SSF56112">
    <property type="entry name" value="Protein kinase-like (PK-like)"/>
    <property type="match status" value="1"/>
</dbReference>
<dbReference type="GO" id="GO:0005737">
    <property type="term" value="C:cytoplasm"/>
    <property type="evidence" value="ECO:0007669"/>
    <property type="project" value="TreeGrafter"/>
</dbReference>